<comment type="caution">
    <text evidence="1">The sequence shown here is derived from an EMBL/GenBank/DDBJ whole genome shotgun (WGS) entry which is preliminary data.</text>
</comment>
<name>A0ACB9C0M3_ARCLA</name>
<dbReference type="Proteomes" id="UP001055879">
    <property type="component" value="Linkage Group LG05"/>
</dbReference>
<reference evidence="2" key="1">
    <citation type="journal article" date="2022" name="Mol. Ecol. Resour.">
        <title>The genomes of chicory, endive, great burdock and yacon provide insights into Asteraceae palaeo-polyploidization history and plant inulin production.</title>
        <authorList>
            <person name="Fan W."/>
            <person name="Wang S."/>
            <person name="Wang H."/>
            <person name="Wang A."/>
            <person name="Jiang F."/>
            <person name="Liu H."/>
            <person name="Zhao H."/>
            <person name="Xu D."/>
            <person name="Zhang Y."/>
        </authorList>
    </citation>
    <scope>NUCLEOTIDE SEQUENCE [LARGE SCALE GENOMIC DNA]</scope>
    <source>
        <strain evidence="2">cv. Niubang</strain>
    </source>
</reference>
<protein>
    <submittedName>
        <fullName evidence="1">Uncharacterized protein</fullName>
    </submittedName>
</protein>
<reference evidence="1 2" key="2">
    <citation type="journal article" date="2022" name="Mol. Ecol. Resour.">
        <title>The genomes of chicory, endive, great burdock and yacon provide insights into Asteraceae paleo-polyploidization history and plant inulin production.</title>
        <authorList>
            <person name="Fan W."/>
            <person name="Wang S."/>
            <person name="Wang H."/>
            <person name="Wang A."/>
            <person name="Jiang F."/>
            <person name="Liu H."/>
            <person name="Zhao H."/>
            <person name="Xu D."/>
            <person name="Zhang Y."/>
        </authorList>
    </citation>
    <scope>NUCLEOTIDE SEQUENCE [LARGE SCALE GENOMIC DNA]</scope>
    <source>
        <strain evidence="2">cv. Niubang</strain>
    </source>
</reference>
<sequence>MVHDGKEIDEFLSPFKGSKSSARSNNGSPEKVLIFSQFLEHIHVIEHQVKSLATFQYEEDCMALLMDGSATLDKGKNMRQMDGSIVEQLKRELDSHADIPSKNDQQAHHRSIIGSETLDAKLFLEIIRLKNKNFGPAPEPERDGTPQELPSSGTYKFPHF</sequence>
<gene>
    <name evidence="1" type="ORF">L6452_16469</name>
</gene>
<evidence type="ECO:0000313" key="2">
    <source>
        <dbReference type="Proteomes" id="UP001055879"/>
    </source>
</evidence>
<evidence type="ECO:0000313" key="1">
    <source>
        <dbReference type="EMBL" id="KAI3727849.1"/>
    </source>
</evidence>
<keyword evidence="2" id="KW-1185">Reference proteome</keyword>
<dbReference type="EMBL" id="CM042051">
    <property type="protein sequence ID" value="KAI3727849.1"/>
    <property type="molecule type" value="Genomic_DNA"/>
</dbReference>
<accession>A0ACB9C0M3</accession>
<proteinExistence type="predicted"/>
<organism evidence="1 2">
    <name type="scientific">Arctium lappa</name>
    <name type="common">Greater burdock</name>
    <name type="synonym">Lappa major</name>
    <dbReference type="NCBI Taxonomy" id="4217"/>
    <lineage>
        <taxon>Eukaryota</taxon>
        <taxon>Viridiplantae</taxon>
        <taxon>Streptophyta</taxon>
        <taxon>Embryophyta</taxon>
        <taxon>Tracheophyta</taxon>
        <taxon>Spermatophyta</taxon>
        <taxon>Magnoliopsida</taxon>
        <taxon>eudicotyledons</taxon>
        <taxon>Gunneridae</taxon>
        <taxon>Pentapetalae</taxon>
        <taxon>asterids</taxon>
        <taxon>campanulids</taxon>
        <taxon>Asterales</taxon>
        <taxon>Asteraceae</taxon>
        <taxon>Carduoideae</taxon>
        <taxon>Cardueae</taxon>
        <taxon>Arctiinae</taxon>
        <taxon>Arctium</taxon>
    </lineage>
</organism>